<protein>
    <submittedName>
        <fullName evidence="10">Doublesex- and mab-3-related transcription factor A1 isoform X1</fullName>
    </submittedName>
</protein>
<evidence type="ECO:0000256" key="3">
    <source>
        <dbReference type="ARBA" id="ARBA00022833"/>
    </source>
</evidence>
<dbReference type="Proteomes" id="UP000515159">
    <property type="component" value="Chromosome 1"/>
</dbReference>
<keyword evidence="3 6" id="KW-0862">Zinc</keyword>
<dbReference type="InterPro" id="IPR026607">
    <property type="entry name" value="DMRT"/>
</dbReference>
<dbReference type="InterPro" id="IPR036407">
    <property type="entry name" value="DM_DNA-bd_sf"/>
</dbReference>
<comment type="similarity">
    <text evidence="1">Belongs to the DMRT family.</text>
</comment>
<dbReference type="InParanoid" id="A0A6P8NV97"/>
<evidence type="ECO:0000256" key="5">
    <source>
        <dbReference type="ARBA" id="ARBA00023242"/>
    </source>
</evidence>
<dbReference type="Pfam" id="PF20624">
    <property type="entry name" value="DMRT5_DMB"/>
    <property type="match status" value="1"/>
</dbReference>
<feature type="region of interest" description="Disordered" evidence="7">
    <location>
        <begin position="166"/>
        <end position="239"/>
    </location>
</feature>
<dbReference type="InterPro" id="IPR009060">
    <property type="entry name" value="UBA-like_sf"/>
</dbReference>
<feature type="compositionally biased region" description="Low complexity" evidence="7">
    <location>
        <begin position="200"/>
        <end position="219"/>
    </location>
</feature>
<dbReference type="PROSITE" id="PS50809">
    <property type="entry name" value="DM_2"/>
    <property type="match status" value="1"/>
</dbReference>
<feature type="DNA-binding region" description="DM" evidence="6">
    <location>
        <begin position="64"/>
        <end position="111"/>
    </location>
</feature>
<dbReference type="SMART" id="SM00301">
    <property type="entry name" value="DM"/>
    <property type="match status" value="1"/>
</dbReference>
<dbReference type="GO" id="GO:0000981">
    <property type="term" value="F:DNA-binding transcription factor activity, RNA polymerase II-specific"/>
    <property type="evidence" value="ECO:0007669"/>
    <property type="project" value="TreeGrafter"/>
</dbReference>
<evidence type="ECO:0000313" key="10">
    <source>
        <dbReference type="RefSeq" id="XP_033774939.1"/>
    </source>
</evidence>
<dbReference type="FunCoup" id="A0A6P8NV97">
    <property type="interactions" value="782"/>
</dbReference>
<reference evidence="10" key="1">
    <citation type="submission" date="2025-08" db="UniProtKB">
        <authorList>
            <consortium name="RefSeq"/>
        </authorList>
    </citation>
    <scope>IDENTIFICATION</scope>
</reference>
<accession>A0A6P8NV97</accession>
<evidence type="ECO:0000313" key="9">
    <source>
        <dbReference type="Proteomes" id="UP000515159"/>
    </source>
</evidence>
<dbReference type="GeneID" id="117347733"/>
<keyword evidence="4 6" id="KW-0238">DNA-binding</keyword>
<feature type="compositionally biased region" description="Basic and acidic residues" evidence="7">
    <location>
        <begin position="172"/>
        <end position="189"/>
    </location>
</feature>
<evidence type="ECO:0000256" key="7">
    <source>
        <dbReference type="SAM" id="MobiDB-lite"/>
    </source>
</evidence>
<proteinExistence type="inferred from homology"/>
<keyword evidence="2 6" id="KW-0479">Metal-binding</keyword>
<dbReference type="GO" id="GO:0007548">
    <property type="term" value="P:sex differentiation"/>
    <property type="evidence" value="ECO:0007669"/>
    <property type="project" value="TreeGrafter"/>
</dbReference>
<keyword evidence="9" id="KW-1185">Reference proteome</keyword>
<evidence type="ECO:0000256" key="4">
    <source>
        <dbReference type="ARBA" id="ARBA00023125"/>
    </source>
</evidence>
<feature type="compositionally biased region" description="Polar residues" evidence="7">
    <location>
        <begin position="190"/>
        <end position="199"/>
    </location>
</feature>
<gene>
    <name evidence="10" type="primary">DMRTA1</name>
</gene>
<evidence type="ECO:0000256" key="1">
    <source>
        <dbReference type="ARBA" id="ARBA00006834"/>
    </source>
</evidence>
<dbReference type="KEGG" id="gsh:117347733"/>
<evidence type="ECO:0000256" key="2">
    <source>
        <dbReference type="ARBA" id="ARBA00022723"/>
    </source>
</evidence>
<feature type="domain" description="DM" evidence="8">
    <location>
        <begin position="64"/>
        <end position="111"/>
    </location>
</feature>
<dbReference type="InterPro" id="IPR005173">
    <property type="entry name" value="DMA"/>
</dbReference>
<dbReference type="FunFam" id="4.10.1040.10:FF:000001">
    <property type="entry name" value="doublesex- and mab-3-related transcription factor 1"/>
    <property type="match status" value="1"/>
</dbReference>
<evidence type="ECO:0000256" key="6">
    <source>
        <dbReference type="PROSITE-ProRule" id="PRU00070"/>
    </source>
</evidence>
<comment type="subcellular location">
    <subcellularLocation>
        <location evidence="6">Nucleus</location>
    </subcellularLocation>
</comment>
<evidence type="ECO:0000259" key="8">
    <source>
        <dbReference type="PROSITE" id="PS50809"/>
    </source>
</evidence>
<name>A0A6P8NV97_GEOSA</name>
<dbReference type="PANTHER" id="PTHR12322">
    <property type="entry name" value="DOUBLESEX AND MAB-3 RELATED TRANSCRIPTION FACTOR DMRT"/>
    <property type="match status" value="1"/>
</dbReference>
<dbReference type="InterPro" id="IPR001275">
    <property type="entry name" value="DM_DNA-bd"/>
</dbReference>
<dbReference type="Gene3D" id="4.10.1040.10">
    <property type="entry name" value="DM DNA-binding domain"/>
    <property type="match status" value="1"/>
</dbReference>
<dbReference type="Pfam" id="PF00751">
    <property type="entry name" value="DM"/>
    <property type="match status" value="1"/>
</dbReference>
<organism evidence="9 10">
    <name type="scientific">Geotrypetes seraphini</name>
    <name type="common">Gaboon caecilian</name>
    <name type="synonym">Caecilia seraphini</name>
    <dbReference type="NCBI Taxonomy" id="260995"/>
    <lineage>
        <taxon>Eukaryota</taxon>
        <taxon>Metazoa</taxon>
        <taxon>Chordata</taxon>
        <taxon>Craniata</taxon>
        <taxon>Vertebrata</taxon>
        <taxon>Euteleostomi</taxon>
        <taxon>Amphibia</taxon>
        <taxon>Gymnophiona</taxon>
        <taxon>Geotrypetes</taxon>
    </lineage>
</organism>
<dbReference type="PROSITE" id="PS40000">
    <property type="entry name" value="DM_1"/>
    <property type="match status" value="1"/>
</dbReference>
<dbReference type="OrthoDB" id="6162476at2759"/>
<dbReference type="RefSeq" id="XP_033774939.1">
    <property type="nucleotide sequence ID" value="XM_033919048.1"/>
</dbReference>
<dbReference type="CDD" id="cd14417">
    <property type="entry name" value="CUE_DMA_DMRTA1"/>
    <property type="match status" value="1"/>
</dbReference>
<dbReference type="GO" id="GO:0005634">
    <property type="term" value="C:nucleus"/>
    <property type="evidence" value="ECO:0007669"/>
    <property type="project" value="UniProtKB-SubCell"/>
</dbReference>
<dbReference type="InterPro" id="IPR046472">
    <property type="entry name" value="DMRT5_1_DMB_dom"/>
</dbReference>
<dbReference type="CTD" id="63951"/>
<dbReference type="Pfam" id="PF03474">
    <property type="entry name" value="DMA"/>
    <property type="match status" value="1"/>
</dbReference>
<dbReference type="AlphaFoldDB" id="A0A6P8NV97"/>
<dbReference type="GO" id="GO:0046872">
    <property type="term" value="F:metal ion binding"/>
    <property type="evidence" value="ECO:0007669"/>
    <property type="project" value="UniProtKB-KW"/>
</dbReference>
<dbReference type="SUPFAM" id="SSF46934">
    <property type="entry name" value="UBA-like"/>
    <property type="match status" value="1"/>
</dbReference>
<keyword evidence="5 6" id="KW-0539">Nucleus</keyword>
<dbReference type="SUPFAM" id="SSF82927">
    <property type="entry name" value="Cysteine-rich DNA binding domain, (DM domain)"/>
    <property type="match status" value="1"/>
</dbReference>
<dbReference type="PANTHER" id="PTHR12322:SF71">
    <property type="entry name" value="DOUBLESEX- AND MAB-3-RELATED TRANSCRIPTION FACTOR A1"/>
    <property type="match status" value="1"/>
</dbReference>
<sequence length="417" mass="44913">MEGSSRALLTHRLVAPALPVPPFLQRPPALLLRATASCPPSPAPPPPLQMPRHVLGPSPRTPKCARCRNHGSVSALKGHKRFCRWRDCTCAKCTLIAERQRVMAAQVALRRQQAQESEGVGLMPALQLSGTGGSREGKTQKQDPYYIGVAGSAVLSHLLSLRASVEPTDSIKTPEKKPSDPDAFDKEDVSQSPNPDQQCESTDSPRSLSSSDSESGNESEGSKEPSADCSRLPVPSSNQRDPLEMLIKVFPNQKRYKLESILQHCRGDIVQAIEHILNGQEHNHGTGDAESPTKSELGTLQGTSAFSFAALGIGTVGTKSAFSPFHTNSASLASHPNLYGLTPRVEISPLRLAYSSPGRGLPGFMSPYLVSGLVPALPFRPGVDYMFSGMVRDASYFSCKDSLGSNGFYSRVNQENQ</sequence>
<dbReference type="GO" id="GO:0000978">
    <property type="term" value="F:RNA polymerase II cis-regulatory region sequence-specific DNA binding"/>
    <property type="evidence" value="ECO:0007669"/>
    <property type="project" value="TreeGrafter"/>
</dbReference>